<dbReference type="Proteomes" id="UP000320461">
    <property type="component" value="Unassembled WGS sequence"/>
</dbReference>
<protein>
    <recommendedName>
        <fullName evidence="2">D-alanyl-D-alanine carboxypeptidase-like core domain-containing protein</fullName>
    </recommendedName>
</protein>
<dbReference type="AlphaFoldDB" id="A0A4Y3KQX1"/>
<dbReference type="Pfam" id="PF02557">
    <property type="entry name" value="VanY"/>
    <property type="match status" value="1"/>
</dbReference>
<evidence type="ECO:0000259" key="2">
    <source>
        <dbReference type="Pfam" id="PF02557"/>
    </source>
</evidence>
<reference evidence="3 4" key="1">
    <citation type="submission" date="2019-06" db="EMBL/GenBank/DDBJ databases">
        <title>Whole genome shotgun sequence of Cellulomonas gelida NBRC 3748.</title>
        <authorList>
            <person name="Hosoyama A."/>
            <person name="Uohara A."/>
            <person name="Ohji S."/>
            <person name="Ichikawa N."/>
        </authorList>
    </citation>
    <scope>NUCLEOTIDE SEQUENCE [LARGE SCALE GENOMIC DNA]</scope>
    <source>
        <strain evidence="3 4">NBRC 3748</strain>
    </source>
</reference>
<keyword evidence="4" id="KW-1185">Reference proteome</keyword>
<feature type="region of interest" description="Disordered" evidence="1">
    <location>
        <begin position="1"/>
        <end position="63"/>
    </location>
</feature>
<name>A0A4Y3KQX1_9CELL</name>
<accession>A0A4Y3KQX1</accession>
<dbReference type="Gene3D" id="3.30.1380.10">
    <property type="match status" value="1"/>
</dbReference>
<comment type="caution">
    <text evidence="3">The sequence shown here is derived from an EMBL/GenBank/DDBJ whole genome shotgun (WGS) entry which is preliminary data.</text>
</comment>
<dbReference type="SUPFAM" id="SSF55166">
    <property type="entry name" value="Hedgehog/DD-peptidase"/>
    <property type="match status" value="1"/>
</dbReference>
<evidence type="ECO:0000313" key="4">
    <source>
        <dbReference type="Proteomes" id="UP000320461"/>
    </source>
</evidence>
<organism evidence="3 4">
    <name type="scientific">Cellulomonas gelida</name>
    <dbReference type="NCBI Taxonomy" id="1712"/>
    <lineage>
        <taxon>Bacteria</taxon>
        <taxon>Bacillati</taxon>
        <taxon>Actinomycetota</taxon>
        <taxon>Actinomycetes</taxon>
        <taxon>Micrococcales</taxon>
        <taxon>Cellulomonadaceae</taxon>
        <taxon>Cellulomonas</taxon>
    </lineage>
</organism>
<gene>
    <name evidence="3" type="ORF">CGE01nite_26110</name>
</gene>
<dbReference type="GO" id="GO:0008233">
    <property type="term" value="F:peptidase activity"/>
    <property type="evidence" value="ECO:0007669"/>
    <property type="project" value="InterPro"/>
</dbReference>
<dbReference type="EMBL" id="BJLQ01000032">
    <property type="protein sequence ID" value="GEA85360.1"/>
    <property type="molecule type" value="Genomic_DNA"/>
</dbReference>
<proteinExistence type="predicted"/>
<evidence type="ECO:0000313" key="3">
    <source>
        <dbReference type="EMBL" id="GEA85360.1"/>
    </source>
</evidence>
<dbReference type="InterPro" id="IPR003709">
    <property type="entry name" value="VanY-like_core_dom"/>
</dbReference>
<sequence length="204" mass="20942">MYGLGQGRSDAAVGEQGDPTAASDRGAVGPVPADQTDDGVVGECPEQNDEGCDGDAGQDTVQDGTDADAHVEAVSDALVATGLDPTLARRLARAQAAAEADGVVLTLTSGKRTAEEQEGLVVAAIKRYGSKREASRWVLPPESSAHVQGLAVDVGPTEGALWLGEHGLDFGLCRTYANEVWHFEALPKGATACAPMAPDSSSGW</sequence>
<dbReference type="InterPro" id="IPR009045">
    <property type="entry name" value="Zn_M74/Hedgehog-like"/>
</dbReference>
<dbReference type="CDD" id="cd14846">
    <property type="entry name" value="Peptidase_M15_like"/>
    <property type="match status" value="1"/>
</dbReference>
<evidence type="ECO:0000256" key="1">
    <source>
        <dbReference type="SAM" id="MobiDB-lite"/>
    </source>
</evidence>
<dbReference type="GO" id="GO:0006508">
    <property type="term" value="P:proteolysis"/>
    <property type="evidence" value="ECO:0007669"/>
    <property type="project" value="InterPro"/>
</dbReference>
<feature type="domain" description="D-alanyl-D-alanine carboxypeptidase-like core" evidence="2">
    <location>
        <begin position="83"/>
        <end position="158"/>
    </location>
</feature>